<dbReference type="OrthoDB" id="604034at2759"/>
<dbReference type="PANTHER" id="PTHR34797:SF1">
    <property type="entry name" value="ATG8-INTERACTING PROTEIN 2"/>
    <property type="match status" value="1"/>
</dbReference>
<evidence type="ECO:0000313" key="3">
    <source>
        <dbReference type="EMBL" id="PIA49312.1"/>
    </source>
</evidence>
<feature type="region of interest" description="Disordered" evidence="1">
    <location>
        <begin position="29"/>
        <end position="54"/>
    </location>
</feature>
<feature type="transmembrane region" description="Helical" evidence="2">
    <location>
        <begin position="216"/>
        <end position="233"/>
    </location>
</feature>
<keyword evidence="2" id="KW-0472">Membrane</keyword>
<organism evidence="3 4">
    <name type="scientific">Aquilegia coerulea</name>
    <name type="common">Rocky mountain columbine</name>
    <dbReference type="NCBI Taxonomy" id="218851"/>
    <lineage>
        <taxon>Eukaryota</taxon>
        <taxon>Viridiplantae</taxon>
        <taxon>Streptophyta</taxon>
        <taxon>Embryophyta</taxon>
        <taxon>Tracheophyta</taxon>
        <taxon>Spermatophyta</taxon>
        <taxon>Magnoliopsida</taxon>
        <taxon>Ranunculales</taxon>
        <taxon>Ranunculaceae</taxon>
        <taxon>Thalictroideae</taxon>
        <taxon>Aquilegia</taxon>
    </lineage>
</organism>
<dbReference type="InterPro" id="IPR040304">
    <property type="entry name" value="ATG8-IP-1/2"/>
</dbReference>
<accession>A0A2G5E0L2</accession>
<gene>
    <name evidence="3" type="ORF">AQUCO_01300272v1</name>
</gene>
<keyword evidence="4" id="KW-1185">Reference proteome</keyword>
<name>A0A2G5E0L2_AQUCA</name>
<keyword evidence="2" id="KW-0812">Transmembrane</keyword>
<proteinExistence type="predicted"/>
<dbReference type="PANTHER" id="PTHR34797">
    <property type="entry name" value="ATG8-INTERACTING PROTEIN 2"/>
    <property type="match status" value="1"/>
</dbReference>
<evidence type="ECO:0000256" key="2">
    <source>
        <dbReference type="SAM" id="Phobius"/>
    </source>
</evidence>
<dbReference type="AlphaFoldDB" id="A0A2G5E0L2"/>
<keyword evidence="2" id="KW-1133">Transmembrane helix</keyword>
<evidence type="ECO:0000256" key="1">
    <source>
        <dbReference type="SAM" id="MobiDB-lite"/>
    </source>
</evidence>
<dbReference type="EMBL" id="KZ305030">
    <property type="protein sequence ID" value="PIA49312.1"/>
    <property type="molecule type" value="Genomic_DNA"/>
</dbReference>
<feature type="region of interest" description="Disordered" evidence="1">
    <location>
        <begin position="165"/>
        <end position="191"/>
    </location>
</feature>
<evidence type="ECO:0000313" key="4">
    <source>
        <dbReference type="Proteomes" id="UP000230069"/>
    </source>
</evidence>
<dbReference type="Proteomes" id="UP000230069">
    <property type="component" value="Unassembled WGS sequence"/>
</dbReference>
<protein>
    <recommendedName>
        <fullName evidence="5">ATG8-interacting protein 1</fullName>
    </recommendedName>
</protein>
<feature type="compositionally biased region" description="Low complexity" evidence="1">
    <location>
        <begin position="167"/>
        <end position="184"/>
    </location>
</feature>
<reference evidence="3 4" key="1">
    <citation type="submission" date="2017-09" db="EMBL/GenBank/DDBJ databases">
        <title>WGS assembly of Aquilegia coerulea Goldsmith.</title>
        <authorList>
            <person name="Hodges S."/>
            <person name="Kramer E."/>
            <person name="Nordborg M."/>
            <person name="Tomkins J."/>
            <person name="Borevitz J."/>
            <person name="Derieg N."/>
            <person name="Yan J."/>
            <person name="Mihaltcheva S."/>
            <person name="Hayes R.D."/>
            <person name="Rokhsar D."/>
        </authorList>
    </citation>
    <scope>NUCLEOTIDE SEQUENCE [LARGE SCALE GENOMIC DNA]</scope>
    <source>
        <strain evidence="4">cv. Goldsmith</strain>
    </source>
</reference>
<evidence type="ECO:0008006" key="5">
    <source>
        <dbReference type="Google" id="ProtNLM"/>
    </source>
</evidence>
<sequence length="287" mass="31930">MEDDKEPEETPSRGNDWEVVSLTASAYAAAPGPEMLDSIHDDQGNDPSRDDEEVSRAMFMSGHFVFPPKEHENLPLQPIDNEIRVEPEHEVGGSGLDLEEGDKSEKIIEENRTVKGMEGPEELHGIQFMHEKMEDLSAHDTDFGAADISGSSVRDEDLFIPEPNVFSESNLDSSSDSVKSPGSIKGKRSKKSGLPCEAWWKRQAASFYAQAKEANAFWSVFVAAALMGLVILGHRWQKERLQTQQFKLKVNINDEKVNRMMGSLSRFKDVIVGGHRQGFRGIASAEL</sequence>